<dbReference type="Proteomes" id="UP000251666">
    <property type="component" value="Chromosome"/>
</dbReference>
<protein>
    <submittedName>
        <fullName evidence="1">Uncharacterized protein</fullName>
    </submittedName>
</protein>
<evidence type="ECO:0000313" key="2">
    <source>
        <dbReference type="Proteomes" id="UP000251666"/>
    </source>
</evidence>
<dbReference type="KEGG" id="pthv:CE140_02130"/>
<proteinExistence type="predicted"/>
<gene>
    <name evidence="1" type="ORF">CEQ51_13615</name>
</gene>
<keyword evidence="2" id="KW-1185">Reference proteome</keyword>
<dbReference type="AlphaFoldDB" id="A0A2Z4Z5R9"/>
<organism evidence="1 2">
    <name type="scientific">Pseudomonas thivervalensis</name>
    <dbReference type="NCBI Taxonomy" id="86265"/>
    <lineage>
        <taxon>Bacteria</taxon>
        <taxon>Pseudomonadati</taxon>
        <taxon>Pseudomonadota</taxon>
        <taxon>Gammaproteobacteria</taxon>
        <taxon>Pseudomonadales</taxon>
        <taxon>Pseudomonadaceae</taxon>
        <taxon>Pseudomonas</taxon>
    </lineage>
</organism>
<sequence length="82" mass="9417">MRCLGYRHREQARSHIGLVVNTNFVSTTDPLWERACSRRGHQLPHKPQGSNPIPRKITLVTVCTARSNCMSDSGWWSLRMLI</sequence>
<dbReference type="EMBL" id="CP022202">
    <property type="protein sequence ID" value="AXA61064.1"/>
    <property type="molecule type" value="Genomic_DNA"/>
</dbReference>
<name>A0A2Z4Z5R9_9PSED</name>
<evidence type="ECO:0000313" key="1">
    <source>
        <dbReference type="EMBL" id="AXA61064.1"/>
    </source>
</evidence>
<reference evidence="2" key="1">
    <citation type="journal article" date="2021" name="Front. Microbiol.">
        <title>Genomic Analysis of the 1-Aminocyclopropane-1-Carboxylate Deaminase-Producing Pseudomonas thivervalensis SC5 Reveals Its Multifaceted Roles in Soil and in Beneficial Interactions With Plants.</title>
        <authorList>
            <person name="Nascimento F.X."/>
            <person name="Uron P."/>
            <person name="Glick B.R."/>
            <person name="Giachini A."/>
            <person name="Rossi M.J."/>
        </authorList>
    </citation>
    <scope>NUCLEOTIDE SEQUENCE [LARGE SCALE GENOMIC DNA]</scope>
    <source>
        <strain evidence="2">PLM3</strain>
    </source>
</reference>
<accession>A0A2Z4Z5R9</accession>